<reference evidence="1 2" key="1">
    <citation type="submission" date="2015-09" db="EMBL/GenBank/DDBJ databases">
        <authorList>
            <consortium name="Pathogen Informatics"/>
        </authorList>
    </citation>
    <scope>NUCLEOTIDE SEQUENCE [LARGE SCALE GENOMIC DNA]</scope>
    <source>
        <strain evidence="1 2">2789STDY5834841</strain>
    </source>
</reference>
<dbReference type="RefSeq" id="WP_055158938.1">
    <property type="nucleotide sequence ID" value="NZ_CYZO01000016.1"/>
</dbReference>
<evidence type="ECO:0000313" key="1">
    <source>
        <dbReference type="EMBL" id="CUO03089.1"/>
    </source>
</evidence>
<organism evidence="1 2">
    <name type="scientific">[Ruminococcus] torques</name>
    <dbReference type="NCBI Taxonomy" id="33039"/>
    <lineage>
        <taxon>Bacteria</taxon>
        <taxon>Bacillati</taxon>
        <taxon>Bacillota</taxon>
        <taxon>Clostridia</taxon>
        <taxon>Lachnospirales</taxon>
        <taxon>Lachnospiraceae</taxon>
        <taxon>Mediterraneibacter</taxon>
    </lineage>
</organism>
<dbReference type="CDD" id="cd10447">
    <property type="entry name" value="GIY-YIG_unchar_2"/>
    <property type="match status" value="1"/>
</dbReference>
<dbReference type="AlphaFoldDB" id="A0A174BSD2"/>
<name>A0A174BSD2_9FIRM</name>
<dbReference type="EMBL" id="CYZO01000016">
    <property type="protein sequence ID" value="CUO03089.1"/>
    <property type="molecule type" value="Genomic_DNA"/>
</dbReference>
<sequence length="283" mass="30938">MPRSKTLKLFLMDGEPSGRIKCSLANWTGIAYKIPRTALDKCKDLDILKQSGVYFLFGTDKADNAVVYIGQAGVRKNGKGLLLRVQEAHNSIDYWTEAVMFTTTNNSFGPTEISYLENRFCNMAIEAGRYVVKNGNDPNPGNITEETESELEEFIDYAKIVMGTLGHKVFEPFAPSAESADTEPVLYMEYGKGKASGKRTSDGFVVLKGSTINPTMTKSCPERTIKDRKKYEDKIDSNGILIADVLLSSPSSAAGFVGGASLSGNALWKDAEGKTLKELLEAD</sequence>
<protein>
    <submittedName>
        <fullName evidence="1">Uncharacterized protein</fullName>
    </submittedName>
</protein>
<accession>A0A174BSD2</accession>
<gene>
    <name evidence="1" type="ORF">ERS852456_01425</name>
</gene>
<evidence type="ECO:0000313" key="2">
    <source>
        <dbReference type="Proteomes" id="UP000095787"/>
    </source>
</evidence>
<dbReference type="Proteomes" id="UP000095787">
    <property type="component" value="Unassembled WGS sequence"/>
</dbReference>
<proteinExistence type="predicted"/>